<keyword evidence="9" id="KW-1185">Reference proteome</keyword>
<evidence type="ECO:0000313" key="9">
    <source>
        <dbReference type="Proteomes" id="UP000587586"/>
    </source>
</evidence>
<accession>A0A6V8N7E1</accession>
<evidence type="ECO:0000313" key="8">
    <source>
        <dbReference type="EMBL" id="GFO67747.1"/>
    </source>
</evidence>
<dbReference type="GO" id="GO:0005886">
    <property type="term" value="C:plasma membrane"/>
    <property type="evidence" value="ECO:0007669"/>
    <property type="project" value="UniProtKB-SubCell"/>
</dbReference>
<evidence type="ECO:0000256" key="1">
    <source>
        <dbReference type="ARBA" id="ARBA00004651"/>
    </source>
</evidence>
<keyword evidence="4 7" id="KW-0812">Transmembrane</keyword>
<feature type="transmembrane region" description="Helical" evidence="7">
    <location>
        <begin position="99"/>
        <end position="120"/>
    </location>
</feature>
<comment type="caution">
    <text evidence="8">The sequence shown here is derived from an EMBL/GenBank/DDBJ whole genome shotgun (WGS) entry which is preliminary data.</text>
</comment>
<evidence type="ECO:0000256" key="3">
    <source>
        <dbReference type="ARBA" id="ARBA00022475"/>
    </source>
</evidence>
<dbReference type="RefSeq" id="WP_183360269.1">
    <property type="nucleotide sequence ID" value="NZ_BLXZ01000002.1"/>
</dbReference>
<sequence length="183" mass="19871">MFFLRLLVSFFELGLMIVLSGLIIYVIYRVFIKANPEFDMEEEIIKGNPAVGILVSAIMVSAALMLRKGVGASVGMFRLSISAPADVAFPLWQTALLTLGHLVITLFFAIFTISLTLRLFGRMVNKLNPALSLGEQVRQGNLAVGILLSAVVFIATLYVGEGVSALTKALVPQPRIGTIQIME</sequence>
<dbReference type="AlphaFoldDB" id="A0A6V8N7E1"/>
<feature type="transmembrane region" description="Helical" evidence="7">
    <location>
        <begin position="6"/>
        <end position="28"/>
    </location>
</feature>
<evidence type="ECO:0000256" key="5">
    <source>
        <dbReference type="ARBA" id="ARBA00022989"/>
    </source>
</evidence>
<protein>
    <recommendedName>
        <fullName evidence="10">DUF350 domain-containing protein</fullName>
    </recommendedName>
</protein>
<keyword evidence="6 7" id="KW-0472">Membrane</keyword>
<evidence type="ECO:0000256" key="6">
    <source>
        <dbReference type="ARBA" id="ARBA00023136"/>
    </source>
</evidence>
<organism evidence="8 9">
    <name type="scientific">Geomonas limicola</name>
    <dbReference type="NCBI Taxonomy" id="2740186"/>
    <lineage>
        <taxon>Bacteria</taxon>
        <taxon>Pseudomonadati</taxon>
        <taxon>Thermodesulfobacteriota</taxon>
        <taxon>Desulfuromonadia</taxon>
        <taxon>Geobacterales</taxon>
        <taxon>Geobacteraceae</taxon>
        <taxon>Geomonas</taxon>
    </lineage>
</organism>
<evidence type="ECO:0000256" key="4">
    <source>
        <dbReference type="ARBA" id="ARBA00022692"/>
    </source>
</evidence>
<evidence type="ECO:0008006" key="10">
    <source>
        <dbReference type="Google" id="ProtNLM"/>
    </source>
</evidence>
<name>A0A6V8N7E1_9BACT</name>
<comment type="subcellular location">
    <subcellularLocation>
        <location evidence="1">Cell membrane</location>
        <topology evidence="1">Multi-pass membrane protein</topology>
    </subcellularLocation>
</comment>
<feature type="transmembrane region" description="Helical" evidence="7">
    <location>
        <begin position="49"/>
        <end position="66"/>
    </location>
</feature>
<dbReference type="InterPro" id="IPR007140">
    <property type="entry name" value="DUF350"/>
</dbReference>
<reference evidence="9" key="1">
    <citation type="submission" date="2020-06" db="EMBL/GenBank/DDBJ databases">
        <title>Draft genomic sequecing of Geomonas sp. Red745.</title>
        <authorList>
            <person name="Itoh H."/>
            <person name="Xu Z.X."/>
            <person name="Ushijima N."/>
            <person name="Masuda Y."/>
            <person name="Shiratori Y."/>
            <person name="Senoo K."/>
        </authorList>
    </citation>
    <scope>NUCLEOTIDE SEQUENCE [LARGE SCALE GENOMIC DNA]</scope>
    <source>
        <strain evidence="9">Red745</strain>
    </source>
</reference>
<gene>
    <name evidence="8" type="ORF">GMLC_13260</name>
</gene>
<keyword evidence="5 7" id="KW-1133">Transmembrane helix</keyword>
<comment type="similarity">
    <text evidence="2">Belongs to the UPF0719 family.</text>
</comment>
<feature type="transmembrane region" description="Helical" evidence="7">
    <location>
        <begin position="141"/>
        <end position="160"/>
    </location>
</feature>
<proteinExistence type="inferred from homology"/>
<dbReference type="EMBL" id="BLXZ01000002">
    <property type="protein sequence ID" value="GFO67747.1"/>
    <property type="molecule type" value="Genomic_DNA"/>
</dbReference>
<dbReference type="Proteomes" id="UP000587586">
    <property type="component" value="Unassembled WGS sequence"/>
</dbReference>
<keyword evidence="3" id="KW-1003">Cell membrane</keyword>
<dbReference type="Pfam" id="PF03994">
    <property type="entry name" value="DUF350"/>
    <property type="match status" value="1"/>
</dbReference>
<evidence type="ECO:0000256" key="2">
    <source>
        <dbReference type="ARBA" id="ARBA00005779"/>
    </source>
</evidence>
<evidence type="ECO:0000256" key="7">
    <source>
        <dbReference type="SAM" id="Phobius"/>
    </source>
</evidence>